<reference evidence="1 2" key="1">
    <citation type="submission" date="2014-03" db="EMBL/GenBank/DDBJ databases">
        <title>Bradyrhizobium valentinum sp. nov., isolated from effective nodules of Lupinus mariae-josephae, a lupine endemic of basic-lime soils in Eastern Spain.</title>
        <authorList>
            <person name="Duran D."/>
            <person name="Rey L."/>
            <person name="Navarro A."/>
            <person name="Busquets A."/>
            <person name="Imperial J."/>
            <person name="Ruiz-Argueso T."/>
        </authorList>
    </citation>
    <scope>NUCLEOTIDE SEQUENCE [LARGE SCALE GENOMIC DNA]</scope>
    <source>
        <strain evidence="1 2">PAC68</strain>
    </source>
</reference>
<dbReference type="RefSeq" id="WP_057838911.1">
    <property type="nucleotide sequence ID" value="NZ_LLXZ01000178.1"/>
</dbReference>
<proteinExistence type="predicted"/>
<comment type="caution">
    <text evidence="1">The sequence shown here is derived from an EMBL/GenBank/DDBJ whole genome shotgun (WGS) entry which is preliminary data.</text>
</comment>
<dbReference type="Proteomes" id="UP000050863">
    <property type="component" value="Unassembled WGS sequence"/>
</dbReference>
<evidence type="ECO:0000313" key="1">
    <source>
        <dbReference type="EMBL" id="KRQ99547.1"/>
    </source>
</evidence>
<accession>A0A0R3KVA3</accession>
<protein>
    <submittedName>
        <fullName evidence="1">Uncharacterized protein</fullName>
    </submittedName>
</protein>
<sequence length="112" mass="11447">MQNATGDGIAQAPHDPDAACRGVVSDLVGLIEHIQRSLRLIEHTIARDTSPGSPESSIDLIVLDDISPRFTKAAAAVQACDVNLGIALRSLLGSGADDPRAASLPALAVVGA</sequence>
<name>A0A0R3KVA3_9BRAD</name>
<dbReference type="EMBL" id="LLXZ01000178">
    <property type="protein sequence ID" value="KRQ99547.1"/>
    <property type="molecule type" value="Genomic_DNA"/>
</dbReference>
<gene>
    <name evidence="1" type="ORF">CQ12_35205</name>
</gene>
<dbReference type="STRING" id="280332.CQ12_35205"/>
<organism evidence="1 2">
    <name type="scientific">Bradyrhizobium jicamae</name>
    <dbReference type="NCBI Taxonomy" id="280332"/>
    <lineage>
        <taxon>Bacteria</taxon>
        <taxon>Pseudomonadati</taxon>
        <taxon>Pseudomonadota</taxon>
        <taxon>Alphaproteobacteria</taxon>
        <taxon>Hyphomicrobiales</taxon>
        <taxon>Nitrobacteraceae</taxon>
        <taxon>Bradyrhizobium</taxon>
    </lineage>
</organism>
<dbReference type="AlphaFoldDB" id="A0A0R3KVA3"/>
<evidence type="ECO:0000313" key="2">
    <source>
        <dbReference type="Proteomes" id="UP000050863"/>
    </source>
</evidence>
<dbReference type="OrthoDB" id="8241257at2"/>
<keyword evidence="2" id="KW-1185">Reference proteome</keyword>